<feature type="compositionally biased region" description="Acidic residues" evidence="1">
    <location>
        <begin position="187"/>
        <end position="202"/>
    </location>
</feature>
<protein>
    <submittedName>
        <fullName evidence="2">Uncharacterized protein</fullName>
    </submittedName>
</protein>
<organism evidence="2 3">
    <name type="scientific">Lithospermum erythrorhizon</name>
    <name type="common">Purple gromwell</name>
    <name type="synonym">Lithospermum officinale var. erythrorhizon</name>
    <dbReference type="NCBI Taxonomy" id="34254"/>
    <lineage>
        <taxon>Eukaryota</taxon>
        <taxon>Viridiplantae</taxon>
        <taxon>Streptophyta</taxon>
        <taxon>Embryophyta</taxon>
        <taxon>Tracheophyta</taxon>
        <taxon>Spermatophyta</taxon>
        <taxon>Magnoliopsida</taxon>
        <taxon>eudicotyledons</taxon>
        <taxon>Gunneridae</taxon>
        <taxon>Pentapetalae</taxon>
        <taxon>asterids</taxon>
        <taxon>lamiids</taxon>
        <taxon>Boraginales</taxon>
        <taxon>Boraginaceae</taxon>
        <taxon>Boraginoideae</taxon>
        <taxon>Lithospermeae</taxon>
        <taxon>Lithospermum</taxon>
    </lineage>
</organism>
<feature type="region of interest" description="Disordered" evidence="1">
    <location>
        <begin position="186"/>
        <end position="215"/>
    </location>
</feature>
<proteinExistence type="predicted"/>
<reference evidence="2 3" key="1">
    <citation type="submission" date="2024-01" db="EMBL/GenBank/DDBJ databases">
        <title>The complete chloroplast genome sequence of Lithospermum erythrorhizon: insights into the phylogenetic relationship among Boraginaceae species and the maternal lineages of purple gromwells.</title>
        <authorList>
            <person name="Okada T."/>
            <person name="Watanabe K."/>
        </authorList>
    </citation>
    <scope>NUCLEOTIDE SEQUENCE [LARGE SCALE GENOMIC DNA]</scope>
</reference>
<evidence type="ECO:0000313" key="2">
    <source>
        <dbReference type="EMBL" id="GAA0183167.1"/>
    </source>
</evidence>
<comment type="caution">
    <text evidence="2">The sequence shown here is derived from an EMBL/GenBank/DDBJ whole genome shotgun (WGS) entry which is preliminary data.</text>
</comment>
<dbReference type="AlphaFoldDB" id="A0AAV3RSC3"/>
<sequence length="215" mass="24307">MLKRCPFSWAKSARVIEEFEQEKSSMGESMRQIREERDSALPEKEKAILRCNDLLLRQEKLISDHAASEGRLTSEMEILKANSQRAALDFEKIKVELSETQSRLEDFIIEKEHLQSCLFLAENSATSAVEDFKGSSVYVELLKGNTATLLQGLYQKVSTNFPGISYHFQEYVSSLGDDYVVQLFDDLPNDDDEDMGANDIDSDASKGENDEDGTE</sequence>
<keyword evidence="3" id="KW-1185">Reference proteome</keyword>
<dbReference type="EMBL" id="BAABME010011053">
    <property type="protein sequence ID" value="GAA0183167.1"/>
    <property type="molecule type" value="Genomic_DNA"/>
</dbReference>
<evidence type="ECO:0000313" key="3">
    <source>
        <dbReference type="Proteomes" id="UP001454036"/>
    </source>
</evidence>
<dbReference type="Proteomes" id="UP001454036">
    <property type="component" value="Unassembled WGS sequence"/>
</dbReference>
<evidence type="ECO:0000256" key="1">
    <source>
        <dbReference type="SAM" id="MobiDB-lite"/>
    </source>
</evidence>
<gene>
    <name evidence="2" type="ORF">LIER_30631</name>
</gene>
<accession>A0AAV3RSC3</accession>
<name>A0AAV3RSC3_LITER</name>